<gene>
    <name evidence="5" type="ORF">ACFQ00_04500</name>
</gene>
<dbReference type="NCBIfam" id="TIGR00254">
    <property type="entry name" value="GGDEF"/>
    <property type="match status" value="1"/>
</dbReference>
<reference evidence="6" key="1">
    <citation type="journal article" date="2019" name="Int. J. Syst. Evol. Microbiol.">
        <title>The Global Catalogue of Microorganisms (GCM) 10K type strain sequencing project: providing services to taxonomists for standard genome sequencing and annotation.</title>
        <authorList>
            <consortium name="The Broad Institute Genomics Platform"/>
            <consortium name="The Broad Institute Genome Sequencing Center for Infectious Disease"/>
            <person name="Wu L."/>
            <person name="Ma J."/>
        </authorList>
    </citation>
    <scope>NUCLEOTIDE SEQUENCE [LARGE SCALE GENOMIC DNA]</scope>
    <source>
        <strain evidence="6">CCUG 52537</strain>
    </source>
</reference>
<dbReference type="Proteomes" id="UP001597124">
    <property type="component" value="Unassembled WGS sequence"/>
</dbReference>
<dbReference type="InterPro" id="IPR050469">
    <property type="entry name" value="Diguanylate_Cyclase"/>
</dbReference>
<accession>A0ABW3BZN7</accession>
<dbReference type="RefSeq" id="WP_381486818.1">
    <property type="nucleotide sequence ID" value="NZ_JBHTIK010000002.1"/>
</dbReference>
<feature type="domain" description="GGDEF" evidence="4">
    <location>
        <begin position="119"/>
        <end position="249"/>
    </location>
</feature>
<sequence length="249" mass="26815">MTRIDEGGRAARAYGRVQTRAALASLPAVTETLAGIPEAEPATAIAEVAAAALPEHLRDAFVALLAETEELRRTLAIARRRIEELERLVEADELTPVANRRGLIRDLARTLAEVGRHGVRAALIFIDVDKLKAINDRYGHLAGDAALVHIGETLQAKLRESDTVARLGGDEFAVILRHVDAEQAQAKLDQIVTAVAATPVRVRGESFTITISAGLHVLSPGETVEGVLRFADSAMYAHKADKRGQTRSD</sequence>
<keyword evidence="3" id="KW-0175">Coiled coil</keyword>
<dbReference type="EC" id="2.7.7.65" evidence="1"/>
<name>A0ABW3BZN7_SPHXN</name>
<comment type="caution">
    <text evidence="5">The sequence shown here is derived from an EMBL/GenBank/DDBJ whole genome shotgun (WGS) entry which is preliminary data.</text>
</comment>
<evidence type="ECO:0000313" key="6">
    <source>
        <dbReference type="Proteomes" id="UP001597124"/>
    </source>
</evidence>
<proteinExistence type="predicted"/>
<evidence type="ECO:0000259" key="4">
    <source>
        <dbReference type="PROSITE" id="PS50887"/>
    </source>
</evidence>
<dbReference type="EMBL" id="JBHTIK010000002">
    <property type="protein sequence ID" value="MFD0847574.1"/>
    <property type="molecule type" value="Genomic_DNA"/>
</dbReference>
<dbReference type="PROSITE" id="PS50887">
    <property type="entry name" value="GGDEF"/>
    <property type="match status" value="1"/>
</dbReference>
<dbReference type="PANTHER" id="PTHR45138">
    <property type="entry name" value="REGULATORY COMPONENTS OF SENSORY TRANSDUCTION SYSTEM"/>
    <property type="match status" value="1"/>
</dbReference>
<dbReference type="SUPFAM" id="SSF55073">
    <property type="entry name" value="Nucleotide cyclase"/>
    <property type="match status" value="1"/>
</dbReference>
<dbReference type="SMART" id="SM00267">
    <property type="entry name" value="GGDEF"/>
    <property type="match status" value="1"/>
</dbReference>
<dbReference type="CDD" id="cd01949">
    <property type="entry name" value="GGDEF"/>
    <property type="match status" value="1"/>
</dbReference>
<organism evidence="5 6">
    <name type="scientific">Sphingosinicella xenopeptidilytica</name>
    <dbReference type="NCBI Taxonomy" id="364098"/>
    <lineage>
        <taxon>Bacteria</taxon>
        <taxon>Pseudomonadati</taxon>
        <taxon>Pseudomonadota</taxon>
        <taxon>Alphaproteobacteria</taxon>
        <taxon>Sphingomonadales</taxon>
        <taxon>Sphingosinicellaceae</taxon>
        <taxon>Sphingosinicella</taxon>
    </lineage>
</organism>
<keyword evidence="6" id="KW-1185">Reference proteome</keyword>
<comment type="catalytic activity">
    <reaction evidence="2">
        <text>2 GTP = 3',3'-c-di-GMP + 2 diphosphate</text>
        <dbReference type="Rhea" id="RHEA:24898"/>
        <dbReference type="ChEBI" id="CHEBI:33019"/>
        <dbReference type="ChEBI" id="CHEBI:37565"/>
        <dbReference type="ChEBI" id="CHEBI:58805"/>
        <dbReference type="EC" id="2.7.7.65"/>
    </reaction>
</comment>
<evidence type="ECO:0000256" key="2">
    <source>
        <dbReference type="ARBA" id="ARBA00034247"/>
    </source>
</evidence>
<evidence type="ECO:0000313" key="5">
    <source>
        <dbReference type="EMBL" id="MFD0847574.1"/>
    </source>
</evidence>
<dbReference type="Gene3D" id="3.30.70.270">
    <property type="match status" value="1"/>
</dbReference>
<protein>
    <recommendedName>
        <fullName evidence="1">diguanylate cyclase</fullName>
        <ecNumber evidence="1">2.7.7.65</ecNumber>
    </recommendedName>
</protein>
<dbReference type="Pfam" id="PF00990">
    <property type="entry name" value="GGDEF"/>
    <property type="match status" value="1"/>
</dbReference>
<evidence type="ECO:0000256" key="3">
    <source>
        <dbReference type="SAM" id="Coils"/>
    </source>
</evidence>
<dbReference type="InterPro" id="IPR043128">
    <property type="entry name" value="Rev_trsase/Diguanyl_cyclase"/>
</dbReference>
<evidence type="ECO:0000256" key="1">
    <source>
        <dbReference type="ARBA" id="ARBA00012528"/>
    </source>
</evidence>
<dbReference type="InterPro" id="IPR029787">
    <property type="entry name" value="Nucleotide_cyclase"/>
</dbReference>
<feature type="coiled-coil region" evidence="3">
    <location>
        <begin position="68"/>
        <end position="95"/>
    </location>
</feature>
<dbReference type="PANTHER" id="PTHR45138:SF9">
    <property type="entry name" value="DIGUANYLATE CYCLASE DGCM-RELATED"/>
    <property type="match status" value="1"/>
</dbReference>
<dbReference type="InterPro" id="IPR000160">
    <property type="entry name" value="GGDEF_dom"/>
</dbReference>